<evidence type="ECO:0000256" key="2">
    <source>
        <dbReference type="ARBA" id="ARBA00022801"/>
    </source>
</evidence>
<sequence>MGNRRPAPGSSLLPHWYTPCDLRPMWACAPCRAKYTWNTCSKDGAVVSKVVPLRRLVPWVSALGLLVLARASLEPRRLQFRIVRISLPRVDAPLTGLRLAFLTDFHIGGPGPSAALTVAALEQLRAWEPDIVLLGGDYFDQGRIVPTTVFDSLPLFPRVYAVLGNHDHRRGPENASAIARFLASRGAIVLQNERLLVTVERNHRAMTVELVGLDDPYTGLDDPSLLANPPGAFPRILLAHAPLLLDRIPIGCADLALFGHTHWGQIRLAPSRQIGLLDAAWYFDRIRRKPHSRLQRGWFWERGMLAYVSAGIGLTQLPFRLFAPPEVLLLEFDAEAMDPRWPCDDPRRFVRVANSW</sequence>
<reference evidence="4" key="1">
    <citation type="journal article" date="2020" name="mSystems">
        <title>Genome- and Community-Level Interaction Insights into Carbon Utilization and Element Cycling Functions of Hydrothermarchaeota in Hydrothermal Sediment.</title>
        <authorList>
            <person name="Zhou Z."/>
            <person name="Liu Y."/>
            <person name="Xu W."/>
            <person name="Pan J."/>
            <person name="Luo Z.H."/>
            <person name="Li M."/>
        </authorList>
    </citation>
    <scope>NUCLEOTIDE SEQUENCE [LARGE SCALE GENOMIC DNA]</scope>
    <source>
        <strain evidence="4">SpSt-222</strain>
    </source>
</reference>
<evidence type="ECO:0000313" key="4">
    <source>
        <dbReference type="EMBL" id="HEF65852.1"/>
    </source>
</evidence>
<dbReference type="GO" id="GO:0009245">
    <property type="term" value="P:lipid A biosynthetic process"/>
    <property type="evidence" value="ECO:0007669"/>
    <property type="project" value="TreeGrafter"/>
</dbReference>
<name>A0A7C1K4M7_THERO</name>
<evidence type="ECO:0000256" key="1">
    <source>
        <dbReference type="ARBA" id="ARBA00022723"/>
    </source>
</evidence>
<dbReference type="SUPFAM" id="SSF56300">
    <property type="entry name" value="Metallo-dependent phosphatases"/>
    <property type="match status" value="1"/>
</dbReference>
<dbReference type="EMBL" id="DSJL01000011">
    <property type="protein sequence ID" value="HEF65852.1"/>
    <property type="molecule type" value="Genomic_DNA"/>
</dbReference>
<protein>
    <recommendedName>
        <fullName evidence="3">Calcineurin-like phosphoesterase domain-containing protein</fullName>
    </recommendedName>
</protein>
<gene>
    <name evidence="4" type="ORF">ENP47_09680</name>
</gene>
<dbReference type="AlphaFoldDB" id="A0A7C1K4M7"/>
<organism evidence="4">
    <name type="scientific">Thermomicrobium roseum</name>
    <dbReference type="NCBI Taxonomy" id="500"/>
    <lineage>
        <taxon>Bacteria</taxon>
        <taxon>Pseudomonadati</taxon>
        <taxon>Thermomicrobiota</taxon>
        <taxon>Thermomicrobia</taxon>
        <taxon>Thermomicrobiales</taxon>
        <taxon>Thermomicrobiaceae</taxon>
        <taxon>Thermomicrobium</taxon>
    </lineage>
</organism>
<dbReference type="PANTHER" id="PTHR31302:SF31">
    <property type="entry name" value="PHOSPHODIESTERASE YAEI"/>
    <property type="match status" value="1"/>
</dbReference>
<dbReference type="InterPro" id="IPR004843">
    <property type="entry name" value="Calcineurin-like_PHP"/>
</dbReference>
<comment type="caution">
    <text evidence="4">The sequence shown here is derived from an EMBL/GenBank/DDBJ whole genome shotgun (WGS) entry which is preliminary data.</text>
</comment>
<dbReference type="PANTHER" id="PTHR31302">
    <property type="entry name" value="TRANSMEMBRANE PROTEIN WITH METALLOPHOSPHOESTERASE DOMAIN-RELATED"/>
    <property type="match status" value="1"/>
</dbReference>
<proteinExistence type="predicted"/>
<keyword evidence="1" id="KW-0479">Metal-binding</keyword>
<dbReference type="GO" id="GO:0046872">
    <property type="term" value="F:metal ion binding"/>
    <property type="evidence" value="ECO:0007669"/>
    <property type="project" value="UniProtKB-KW"/>
</dbReference>
<dbReference type="GO" id="GO:0008758">
    <property type="term" value="F:UDP-2,3-diacylglucosamine hydrolase activity"/>
    <property type="evidence" value="ECO:0007669"/>
    <property type="project" value="TreeGrafter"/>
</dbReference>
<dbReference type="Gene3D" id="3.60.21.10">
    <property type="match status" value="1"/>
</dbReference>
<evidence type="ECO:0000259" key="3">
    <source>
        <dbReference type="Pfam" id="PF00149"/>
    </source>
</evidence>
<feature type="domain" description="Calcineurin-like phosphoesterase" evidence="3">
    <location>
        <begin position="97"/>
        <end position="263"/>
    </location>
</feature>
<dbReference type="Pfam" id="PF00149">
    <property type="entry name" value="Metallophos"/>
    <property type="match status" value="1"/>
</dbReference>
<dbReference type="GO" id="GO:0016020">
    <property type="term" value="C:membrane"/>
    <property type="evidence" value="ECO:0007669"/>
    <property type="project" value="GOC"/>
</dbReference>
<keyword evidence="2" id="KW-0378">Hydrolase</keyword>
<dbReference type="InterPro" id="IPR051158">
    <property type="entry name" value="Metallophosphoesterase_sf"/>
</dbReference>
<accession>A0A7C1K4M7</accession>
<dbReference type="InterPro" id="IPR029052">
    <property type="entry name" value="Metallo-depent_PP-like"/>
</dbReference>